<reference evidence="1" key="1">
    <citation type="journal article" date="2015" name="Genome Biol. Evol.">
        <title>Organellar Genomes of White Spruce (Picea glauca): Assembly and Annotation.</title>
        <authorList>
            <person name="Jackman S.D."/>
            <person name="Warren R.L."/>
            <person name="Gibb E.A."/>
            <person name="Vandervalk B.P."/>
            <person name="Mohamadi H."/>
            <person name="Chu J."/>
            <person name="Raymond A."/>
            <person name="Pleasance S."/>
            <person name="Coope R."/>
            <person name="Wildung M.R."/>
            <person name="Ritland C.E."/>
            <person name="Bousquet J."/>
            <person name="Jones S.J."/>
            <person name="Bohlmann J."/>
            <person name="Birol I."/>
        </authorList>
    </citation>
    <scope>NUCLEOTIDE SEQUENCE [LARGE SCALE GENOMIC DNA]</scope>
    <source>
        <tissue evidence="1">Flushing bud</tissue>
    </source>
</reference>
<keyword evidence="1" id="KW-0496">Mitochondrion</keyword>
<protein>
    <submittedName>
        <fullName evidence="1">Uncharacterized protein</fullName>
    </submittedName>
</protein>
<proteinExistence type="predicted"/>
<dbReference type="AlphaFoldDB" id="A0A101M1Y8"/>
<organism evidence="1">
    <name type="scientific">Picea glauca</name>
    <name type="common">White spruce</name>
    <name type="synonym">Pinus glauca</name>
    <dbReference type="NCBI Taxonomy" id="3330"/>
    <lineage>
        <taxon>Eukaryota</taxon>
        <taxon>Viridiplantae</taxon>
        <taxon>Streptophyta</taxon>
        <taxon>Embryophyta</taxon>
        <taxon>Tracheophyta</taxon>
        <taxon>Spermatophyta</taxon>
        <taxon>Pinopsida</taxon>
        <taxon>Pinidae</taxon>
        <taxon>Conifers I</taxon>
        <taxon>Pinales</taxon>
        <taxon>Pinaceae</taxon>
        <taxon>Picea</taxon>
    </lineage>
</organism>
<evidence type="ECO:0000313" key="1">
    <source>
        <dbReference type="EMBL" id="KUM49427.1"/>
    </source>
</evidence>
<geneLocation type="mitochondrion" evidence="1"/>
<accession>A0A101M1Y8</accession>
<comment type="caution">
    <text evidence="1">The sequence shown here is derived from an EMBL/GenBank/DDBJ whole genome shotgun (WGS) entry which is preliminary data.</text>
</comment>
<name>A0A101M1Y8_PICGL</name>
<dbReference type="EMBL" id="LKAM01000003">
    <property type="protein sequence ID" value="KUM49427.1"/>
    <property type="molecule type" value="Genomic_DNA"/>
</dbReference>
<gene>
    <name evidence="1" type="ORF">ABT39_MTgene3976</name>
</gene>
<sequence length="116" mass="12794">MFSQFHPTHVLNNAQKVINILGIFQYEVDADATPWHVSSPLNIVPATNPLPKFKDHLPKFFGNGVTTANENLVALSNACNNIGAHDNGTCIRLFVNSLEGRAAAEFFYFADQIFST</sequence>